<dbReference type="VEuPathDB" id="FungiDB:SDRG_12415"/>
<accession>T0Q8S1</accession>
<name>T0Q8S1_SAPDV</name>
<dbReference type="EMBL" id="JH767180">
    <property type="protein sequence ID" value="EQC29870.1"/>
    <property type="molecule type" value="Genomic_DNA"/>
</dbReference>
<gene>
    <name evidence="1" type="ORF">SDRG_12415</name>
</gene>
<dbReference type="GeneID" id="19953142"/>
<evidence type="ECO:0000313" key="1">
    <source>
        <dbReference type="EMBL" id="EQC29870.1"/>
    </source>
</evidence>
<organism evidence="1 2">
    <name type="scientific">Saprolegnia diclina (strain VS20)</name>
    <dbReference type="NCBI Taxonomy" id="1156394"/>
    <lineage>
        <taxon>Eukaryota</taxon>
        <taxon>Sar</taxon>
        <taxon>Stramenopiles</taxon>
        <taxon>Oomycota</taxon>
        <taxon>Saprolegniomycetes</taxon>
        <taxon>Saprolegniales</taxon>
        <taxon>Saprolegniaceae</taxon>
        <taxon>Saprolegnia</taxon>
    </lineage>
</organism>
<protein>
    <submittedName>
        <fullName evidence="1">Uncharacterized protein</fullName>
    </submittedName>
</protein>
<sequence>MDETARISETQVRQRVYTAAAAVAGGLSYYSLAVARSLPTRVRWVSTLSGTMASAIGGRVYANTTETQPMILDDTPMERAFASPEANTFLREITASAVGGAATGVAATVALLGGATPRWLLLQGALVGGFTGIVARGDTLLSAAAAIPPSDLCDACLEARRGP</sequence>
<dbReference type="InParanoid" id="T0Q8S1"/>
<proteinExistence type="predicted"/>
<dbReference type="Proteomes" id="UP000030762">
    <property type="component" value="Unassembled WGS sequence"/>
</dbReference>
<dbReference type="RefSeq" id="XP_008616709.1">
    <property type="nucleotide sequence ID" value="XM_008618487.1"/>
</dbReference>
<evidence type="ECO:0000313" key="2">
    <source>
        <dbReference type="Proteomes" id="UP000030762"/>
    </source>
</evidence>
<keyword evidence="2" id="KW-1185">Reference proteome</keyword>
<dbReference type="AlphaFoldDB" id="T0Q8S1"/>
<reference evidence="1 2" key="1">
    <citation type="submission" date="2012-04" db="EMBL/GenBank/DDBJ databases">
        <title>The Genome Sequence of Saprolegnia declina VS20.</title>
        <authorList>
            <consortium name="The Broad Institute Genome Sequencing Platform"/>
            <person name="Russ C."/>
            <person name="Nusbaum C."/>
            <person name="Tyler B."/>
            <person name="van West P."/>
            <person name="Dieguez-Uribeondo J."/>
            <person name="de Bruijn I."/>
            <person name="Tripathy S."/>
            <person name="Jiang R."/>
            <person name="Young S.K."/>
            <person name="Zeng Q."/>
            <person name="Gargeya S."/>
            <person name="Fitzgerald M."/>
            <person name="Haas B."/>
            <person name="Abouelleil A."/>
            <person name="Alvarado L."/>
            <person name="Arachchi H.M."/>
            <person name="Berlin A."/>
            <person name="Chapman S.B."/>
            <person name="Goldberg J."/>
            <person name="Griggs A."/>
            <person name="Gujja S."/>
            <person name="Hansen M."/>
            <person name="Howarth C."/>
            <person name="Imamovic A."/>
            <person name="Larimer J."/>
            <person name="McCowen C."/>
            <person name="Montmayeur A."/>
            <person name="Murphy C."/>
            <person name="Neiman D."/>
            <person name="Pearson M."/>
            <person name="Priest M."/>
            <person name="Roberts A."/>
            <person name="Saif S."/>
            <person name="Shea T."/>
            <person name="Sisk P."/>
            <person name="Sykes S."/>
            <person name="Wortman J."/>
            <person name="Nusbaum C."/>
            <person name="Birren B."/>
        </authorList>
    </citation>
    <scope>NUCLEOTIDE SEQUENCE [LARGE SCALE GENOMIC DNA]</scope>
    <source>
        <strain evidence="1 2">VS20</strain>
    </source>
</reference>